<gene>
    <name evidence="2" type="ORF">P154DRAFT_522472</name>
</gene>
<name>A0A6A5WND5_9PLEO</name>
<keyword evidence="1" id="KW-0812">Transmembrane</keyword>
<dbReference type="AlphaFoldDB" id="A0A6A5WND5"/>
<proteinExistence type="predicted"/>
<dbReference type="EMBL" id="ML977588">
    <property type="protein sequence ID" value="KAF2000575.1"/>
    <property type="molecule type" value="Genomic_DNA"/>
</dbReference>
<organism evidence="2 3">
    <name type="scientific">Amniculicola lignicola CBS 123094</name>
    <dbReference type="NCBI Taxonomy" id="1392246"/>
    <lineage>
        <taxon>Eukaryota</taxon>
        <taxon>Fungi</taxon>
        <taxon>Dikarya</taxon>
        <taxon>Ascomycota</taxon>
        <taxon>Pezizomycotina</taxon>
        <taxon>Dothideomycetes</taxon>
        <taxon>Pleosporomycetidae</taxon>
        <taxon>Pleosporales</taxon>
        <taxon>Amniculicolaceae</taxon>
        <taxon>Amniculicola</taxon>
    </lineage>
</organism>
<sequence>MALQARWWCSPTDLRCLILATLLHCSVGLLNYNILPSLSLPLFLALVGLM</sequence>
<reference evidence="2" key="1">
    <citation type="journal article" date="2020" name="Stud. Mycol.">
        <title>101 Dothideomycetes genomes: a test case for predicting lifestyles and emergence of pathogens.</title>
        <authorList>
            <person name="Haridas S."/>
            <person name="Albert R."/>
            <person name="Binder M."/>
            <person name="Bloem J."/>
            <person name="Labutti K."/>
            <person name="Salamov A."/>
            <person name="Andreopoulos B."/>
            <person name="Baker S."/>
            <person name="Barry K."/>
            <person name="Bills G."/>
            <person name="Bluhm B."/>
            <person name="Cannon C."/>
            <person name="Castanera R."/>
            <person name="Culley D."/>
            <person name="Daum C."/>
            <person name="Ezra D."/>
            <person name="Gonzalez J."/>
            <person name="Henrissat B."/>
            <person name="Kuo A."/>
            <person name="Liang C."/>
            <person name="Lipzen A."/>
            <person name="Lutzoni F."/>
            <person name="Magnuson J."/>
            <person name="Mondo S."/>
            <person name="Nolan M."/>
            <person name="Ohm R."/>
            <person name="Pangilinan J."/>
            <person name="Park H.-J."/>
            <person name="Ramirez L."/>
            <person name="Alfaro M."/>
            <person name="Sun H."/>
            <person name="Tritt A."/>
            <person name="Yoshinaga Y."/>
            <person name="Zwiers L.-H."/>
            <person name="Turgeon B."/>
            <person name="Goodwin S."/>
            <person name="Spatafora J."/>
            <person name="Crous P."/>
            <person name="Grigoriev I."/>
        </authorList>
    </citation>
    <scope>NUCLEOTIDE SEQUENCE</scope>
    <source>
        <strain evidence="2">CBS 123094</strain>
    </source>
</reference>
<keyword evidence="1" id="KW-1133">Transmembrane helix</keyword>
<keyword evidence="1" id="KW-0472">Membrane</keyword>
<accession>A0A6A5WND5</accession>
<keyword evidence="3" id="KW-1185">Reference proteome</keyword>
<dbReference type="Proteomes" id="UP000799779">
    <property type="component" value="Unassembled WGS sequence"/>
</dbReference>
<evidence type="ECO:0000313" key="2">
    <source>
        <dbReference type="EMBL" id="KAF2000575.1"/>
    </source>
</evidence>
<evidence type="ECO:0000256" key="1">
    <source>
        <dbReference type="SAM" id="Phobius"/>
    </source>
</evidence>
<evidence type="ECO:0000313" key="3">
    <source>
        <dbReference type="Proteomes" id="UP000799779"/>
    </source>
</evidence>
<feature type="transmembrane region" description="Helical" evidence="1">
    <location>
        <begin position="29"/>
        <end position="49"/>
    </location>
</feature>
<protein>
    <submittedName>
        <fullName evidence="2">Uncharacterized protein</fullName>
    </submittedName>
</protein>